<dbReference type="InterPro" id="IPR036249">
    <property type="entry name" value="Thioredoxin-like_sf"/>
</dbReference>
<evidence type="ECO:0000256" key="3">
    <source>
        <dbReference type="ARBA" id="ARBA00023002"/>
    </source>
</evidence>
<comment type="caution">
    <text evidence="4">The sequence shown here is derived from an EMBL/GenBank/DDBJ whole genome shotgun (WGS) entry which is preliminary data.</text>
</comment>
<reference evidence="4 5" key="1">
    <citation type="submission" date="2024-08" db="EMBL/GenBank/DDBJ databases">
        <authorList>
            <person name="Cucini C."/>
            <person name="Frati F."/>
        </authorList>
    </citation>
    <scope>NUCLEOTIDE SEQUENCE [LARGE SCALE GENOMIC DNA]</scope>
</reference>
<evidence type="ECO:0000256" key="1">
    <source>
        <dbReference type="ARBA" id="ARBA00006926"/>
    </source>
</evidence>
<evidence type="ECO:0000256" key="2">
    <source>
        <dbReference type="ARBA" id="ARBA00022559"/>
    </source>
</evidence>
<keyword evidence="3" id="KW-0560">Oxidoreductase</keyword>
<keyword evidence="5" id="KW-1185">Reference proteome</keyword>
<gene>
    <name evidence="4" type="ORF">ODALV1_LOCUS26783</name>
</gene>
<keyword evidence="2" id="KW-0575">Peroxidase</keyword>
<dbReference type="PROSITE" id="PS51355">
    <property type="entry name" value="GLUTATHIONE_PEROXID_3"/>
    <property type="match status" value="1"/>
</dbReference>
<dbReference type="InterPro" id="IPR000889">
    <property type="entry name" value="Glutathione_peroxidase"/>
</dbReference>
<accession>A0ABP1RW98</accession>
<dbReference type="SUPFAM" id="SSF52833">
    <property type="entry name" value="Thioredoxin-like"/>
    <property type="match status" value="1"/>
</dbReference>
<evidence type="ECO:0008006" key="6">
    <source>
        <dbReference type="Google" id="ProtNLM"/>
    </source>
</evidence>
<dbReference type="Gene3D" id="3.40.30.10">
    <property type="entry name" value="Glutaredoxin"/>
    <property type="match status" value="1"/>
</dbReference>
<protein>
    <recommendedName>
        <fullName evidence="6">Glutathione peroxidase</fullName>
    </recommendedName>
</protein>
<comment type="similarity">
    <text evidence="1">Belongs to the glutathione peroxidase family.</text>
</comment>
<dbReference type="EMBL" id="CAXLJM020000114">
    <property type="protein sequence ID" value="CAL8137135.1"/>
    <property type="molecule type" value="Genomic_DNA"/>
</dbReference>
<proteinExistence type="inferred from homology"/>
<sequence length="101" mass="11169">MTLRPFLSFALSSSSRLLVSVGNSQRSYKDCYHSVFKRGLFGITIMGCNSSSASVTPSEMDGNWKQAKSVYDFDYVDIDGSPQSMRKFEGHTLIVVNVASK</sequence>
<evidence type="ECO:0000313" key="5">
    <source>
        <dbReference type="Proteomes" id="UP001642540"/>
    </source>
</evidence>
<organism evidence="4 5">
    <name type="scientific">Orchesella dallaii</name>
    <dbReference type="NCBI Taxonomy" id="48710"/>
    <lineage>
        <taxon>Eukaryota</taxon>
        <taxon>Metazoa</taxon>
        <taxon>Ecdysozoa</taxon>
        <taxon>Arthropoda</taxon>
        <taxon>Hexapoda</taxon>
        <taxon>Collembola</taxon>
        <taxon>Entomobryomorpha</taxon>
        <taxon>Entomobryoidea</taxon>
        <taxon>Orchesellidae</taxon>
        <taxon>Orchesellinae</taxon>
        <taxon>Orchesella</taxon>
    </lineage>
</organism>
<name>A0ABP1RW98_9HEXA</name>
<dbReference type="Proteomes" id="UP001642540">
    <property type="component" value="Unassembled WGS sequence"/>
</dbReference>
<evidence type="ECO:0000313" key="4">
    <source>
        <dbReference type="EMBL" id="CAL8137135.1"/>
    </source>
</evidence>